<dbReference type="Proteomes" id="UP000696280">
    <property type="component" value="Unassembled WGS sequence"/>
</dbReference>
<feature type="compositionally biased region" description="Acidic residues" evidence="1">
    <location>
        <begin position="493"/>
        <end position="502"/>
    </location>
</feature>
<organism evidence="2 3">
    <name type="scientific">Hymenoscyphus fraxineus</name>
    <dbReference type="NCBI Taxonomy" id="746836"/>
    <lineage>
        <taxon>Eukaryota</taxon>
        <taxon>Fungi</taxon>
        <taxon>Dikarya</taxon>
        <taxon>Ascomycota</taxon>
        <taxon>Pezizomycotina</taxon>
        <taxon>Leotiomycetes</taxon>
        <taxon>Helotiales</taxon>
        <taxon>Helotiaceae</taxon>
        <taxon>Hymenoscyphus</taxon>
    </lineage>
</organism>
<evidence type="ECO:0000313" key="2">
    <source>
        <dbReference type="EMBL" id="CAG8958269.1"/>
    </source>
</evidence>
<feature type="region of interest" description="Disordered" evidence="1">
    <location>
        <begin position="527"/>
        <end position="602"/>
    </location>
</feature>
<feature type="compositionally biased region" description="Polar residues" evidence="1">
    <location>
        <begin position="100"/>
        <end position="117"/>
    </location>
</feature>
<accession>A0A9N9L363</accession>
<name>A0A9N9L363_9HELO</name>
<reference evidence="2" key="1">
    <citation type="submission" date="2021-07" db="EMBL/GenBank/DDBJ databases">
        <authorList>
            <person name="Durling M."/>
        </authorList>
    </citation>
    <scope>NUCLEOTIDE SEQUENCE</scope>
</reference>
<gene>
    <name evidence="2" type="ORF">HYFRA_00000624</name>
</gene>
<feature type="region of interest" description="Disordered" evidence="1">
    <location>
        <begin position="24"/>
        <end position="123"/>
    </location>
</feature>
<feature type="compositionally biased region" description="Basic and acidic residues" evidence="1">
    <location>
        <begin position="855"/>
        <end position="872"/>
    </location>
</feature>
<feature type="compositionally biased region" description="Acidic residues" evidence="1">
    <location>
        <begin position="569"/>
        <end position="583"/>
    </location>
</feature>
<feature type="compositionally biased region" description="Basic residues" evidence="1">
    <location>
        <begin position="337"/>
        <end position="350"/>
    </location>
</feature>
<dbReference type="AlphaFoldDB" id="A0A9N9L363"/>
<feature type="compositionally biased region" description="Basic residues" evidence="1">
    <location>
        <begin position="81"/>
        <end position="90"/>
    </location>
</feature>
<keyword evidence="3" id="KW-1185">Reference proteome</keyword>
<feature type="region of interest" description="Disordered" evidence="1">
    <location>
        <begin position="487"/>
        <end position="506"/>
    </location>
</feature>
<proteinExistence type="predicted"/>
<dbReference type="OrthoDB" id="4207369at2759"/>
<dbReference type="EMBL" id="CAJVRL010000081">
    <property type="protein sequence ID" value="CAG8958269.1"/>
    <property type="molecule type" value="Genomic_DNA"/>
</dbReference>
<feature type="region of interest" description="Disordered" evidence="1">
    <location>
        <begin position="317"/>
        <end position="354"/>
    </location>
</feature>
<sequence length="903" mass="100273">MEGVEDILSAQVLSATATLQVYKDSLAPPPSTKRAWERAPRSASAPRLQGQKIWKRPGLRSHDNKENDETAIQAELEKRGTGSRKKRRIQGGKENISEAKWSNKSTQSSDLENSNGTKEPARLSMAFNEPERGLMVPRKRTNANHLVTPRKAMKKRSSHVSNAIVQSPTKVLRQSPEKPVRSRASMRRSLRRLTVTPEDVDDQAAATFTFESPSDATRDLVKSAKSPKFLQESITTPSKCKPQGVSMEGQVLVSTTTSDVEMEQETELEISEEEQIAEQLYATSPMKRSASILEGISMSTDNQSPPAVLEDHVHVPIGNSDEPITPLAKTSGTPTAKRNRERSATRRSTRSTRSSLFTINQDTLLIEQLPEATAEAPLAATPENRIKVSVREVMPTPQPNLTTNPTQTLFTTNEESADIILANDSPSIFTSTSEVPSLDDQEMIWSGVPDVESEACEEDEITEANDDGDSHLEELEAFEATMVFNREGSEESSNFEDYESELEQSISSSICDEDSMQDLRDSIEPEDAVHTPTKSANSPSSDPGDTAVESLEFLEPIPVPFDGSSSNAGDDENFDTTMEDVPDDLNAPLEDGNAQEQRVTNYDHDDTTVLLDFLSRHANKTAKAEVLVPERKRSLPHSPLKLPMSELEEPTGLSLEIEANDEFDVSVAPEKPSKRKRRTSRSQNDEDLTEPQNSIRRSGRTRLPVKSSQPAPSSIPFRRLGSDNTVTLQQNKEKELAAITRFNTRKNKGNALYPLDVLATQTEKGDIPSRHRALKELFDEKVQKQLKGKKAKSVVWAEQLTHYSTEKKIEDEKEADKEKGKTKEKPIIKKKVEISKEAVLKEREQAVSAVEEKAPVVEGARPEEKKLEEKKKSSIPRVSMRSKMALGMAVNGTPAPKRRMKRA</sequence>
<feature type="region of interest" description="Disordered" evidence="1">
    <location>
        <begin position="656"/>
        <end position="725"/>
    </location>
</feature>
<feature type="compositionally biased region" description="Polar residues" evidence="1">
    <location>
        <begin position="532"/>
        <end position="543"/>
    </location>
</feature>
<feature type="region of interest" description="Disordered" evidence="1">
    <location>
        <begin position="855"/>
        <end position="903"/>
    </location>
</feature>
<evidence type="ECO:0000256" key="1">
    <source>
        <dbReference type="SAM" id="MobiDB-lite"/>
    </source>
</evidence>
<evidence type="ECO:0000313" key="3">
    <source>
        <dbReference type="Proteomes" id="UP000696280"/>
    </source>
</evidence>
<protein>
    <submittedName>
        <fullName evidence="2">Uncharacterized protein</fullName>
    </submittedName>
</protein>
<comment type="caution">
    <text evidence="2">The sequence shown here is derived from an EMBL/GenBank/DDBJ whole genome shotgun (WGS) entry which is preliminary data.</text>
</comment>